<proteinExistence type="predicted"/>
<evidence type="ECO:0000313" key="1">
    <source>
        <dbReference type="EMBL" id="SUC30088.1"/>
    </source>
</evidence>
<name>A0A379FN31_PRORE</name>
<dbReference type="AlphaFoldDB" id="A0A379FN31"/>
<dbReference type="EC" id="1.6.5.-" evidence="1"/>
<sequence>MADSKEVKRVLLGPLLDNNPIALQVLGVCSALASDNEVRNSTRYDDCCNLSDGIF</sequence>
<dbReference type="Proteomes" id="UP000254208">
    <property type="component" value="Unassembled WGS sequence"/>
</dbReference>
<evidence type="ECO:0000313" key="2">
    <source>
        <dbReference type="Proteomes" id="UP000254208"/>
    </source>
</evidence>
<protein>
    <submittedName>
        <fullName evidence="1">Na(+)-translocating NADH-quinone reductase subunit D</fullName>
        <ecNumber evidence="1">1.6.5.-</ecNumber>
    </submittedName>
</protein>
<dbReference type="EMBL" id="UGTZ01000001">
    <property type="protein sequence ID" value="SUC30088.1"/>
    <property type="molecule type" value="Genomic_DNA"/>
</dbReference>
<accession>A0A379FN31</accession>
<reference evidence="1 2" key="1">
    <citation type="submission" date="2018-06" db="EMBL/GenBank/DDBJ databases">
        <authorList>
            <consortium name="Pathogen Informatics"/>
            <person name="Doyle S."/>
        </authorList>
    </citation>
    <scope>NUCLEOTIDE SEQUENCE [LARGE SCALE GENOMIC DNA]</scope>
    <source>
        <strain evidence="1 2">NCTC11801</strain>
    </source>
</reference>
<gene>
    <name evidence="1" type="primary">nqrD_1</name>
    <name evidence="1" type="ORF">NCTC11801_01004</name>
</gene>
<organism evidence="1 2">
    <name type="scientific">Providencia rettgeri</name>
    <dbReference type="NCBI Taxonomy" id="587"/>
    <lineage>
        <taxon>Bacteria</taxon>
        <taxon>Pseudomonadati</taxon>
        <taxon>Pseudomonadota</taxon>
        <taxon>Gammaproteobacteria</taxon>
        <taxon>Enterobacterales</taxon>
        <taxon>Morganellaceae</taxon>
        <taxon>Providencia</taxon>
    </lineage>
</organism>
<keyword evidence="1" id="KW-0560">Oxidoreductase</keyword>
<dbReference type="GO" id="GO:0016491">
    <property type="term" value="F:oxidoreductase activity"/>
    <property type="evidence" value="ECO:0007669"/>
    <property type="project" value="UniProtKB-KW"/>
</dbReference>